<organism evidence="2 3">
    <name type="scientific">Azohydromonas lata</name>
    <dbReference type="NCBI Taxonomy" id="45677"/>
    <lineage>
        <taxon>Bacteria</taxon>
        <taxon>Pseudomonadati</taxon>
        <taxon>Pseudomonadota</taxon>
        <taxon>Betaproteobacteria</taxon>
        <taxon>Burkholderiales</taxon>
        <taxon>Sphaerotilaceae</taxon>
        <taxon>Azohydromonas</taxon>
    </lineage>
</organism>
<evidence type="ECO:0000256" key="1">
    <source>
        <dbReference type="ARBA" id="ARBA00009004"/>
    </source>
</evidence>
<evidence type="ECO:0000313" key="3">
    <source>
        <dbReference type="Proteomes" id="UP001293718"/>
    </source>
</evidence>
<dbReference type="Gene3D" id="3.40.30.10">
    <property type="entry name" value="Glutaredoxin"/>
    <property type="match status" value="1"/>
</dbReference>
<dbReference type="InterPro" id="IPR010893">
    <property type="entry name" value="NiFe-hyd_mat_HyaE"/>
</dbReference>
<comment type="caution">
    <text evidence="2">The sequence shown here is derived from an EMBL/GenBank/DDBJ whole genome shotgun (WGS) entry which is preliminary data.</text>
</comment>
<keyword evidence="3" id="KW-1185">Reference proteome</keyword>
<reference evidence="2 3" key="1">
    <citation type="submission" date="2023-11" db="EMBL/GenBank/DDBJ databases">
        <title>Draft genome of Azohydromonas lata strain H1 (DSM1123), a polyhydroxyalkanoate producer.</title>
        <authorList>
            <person name="Traversa D."/>
            <person name="D'Addabbo P."/>
            <person name="Pazzani C."/>
            <person name="Manzari C."/>
            <person name="Chiara M."/>
            <person name="Scrascia M."/>
        </authorList>
    </citation>
    <scope>NUCLEOTIDE SEQUENCE [LARGE SCALE GENOMIC DNA]</scope>
    <source>
        <strain evidence="2 3">H1</strain>
    </source>
</reference>
<dbReference type="EMBL" id="JAXOJX010000111">
    <property type="protein sequence ID" value="MDZ5461387.1"/>
    <property type="molecule type" value="Genomic_DNA"/>
</dbReference>
<dbReference type="Proteomes" id="UP001293718">
    <property type="component" value="Unassembled WGS sequence"/>
</dbReference>
<gene>
    <name evidence="2" type="ORF">SM757_32910</name>
</gene>
<dbReference type="SUPFAM" id="SSF52833">
    <property type="entry name" value="Thioredoxin-like"/>
    <property type="match status" value="1"/>
</dbReference>
<name>A0ABU5IR74_9BURK</name>
<dbReference type="CDD" id="cd02965">
    <property type="entry name" value="HyaE"/>
    <property type="match status" value="1"/>
</dbReference>
<evidence type="ECO:0000313" key="2">
    <source>
        <dbReference type="EMBL" id="MDZ5461387.1"/>
    </source>
</evidence>
<proteinExistence type="inferred from homology"/>
<protein>
    <submittedName>
        <fullName evidence="2">Hydrogenase</fullName>
    </submittedName>
</protein>
<sequence length="163" mass="17234">MNQAVSGVADSAAPNLSAEPDTPAVIASLVQRHGAQWVDERTLDDWIHGGGDRVLLLAGDPVRFPEGLDVAVVLPEILRAMPGRFAMGVARRSAEGAVAQRLGANRWPSLVFVRDGRYVSTLAGMHDWNVFVTRVQEILAMEPTRIPGIGIAVVSADAGAGCA</sequence>
<dbReference type="InterPro" id="IPR036249">
    <property type="entry name" value="Thioredoxin-like_sf"/>
</dbReference>
<accession>A0ABU5IR74</accession>
<comment type="similarity">
    <text evidence="1">Belongs to the HupG/HyaE family.</text>
</comment>
<dbReference type="RefSeq" id="WP_066338132.1">
    <property type="nucleotide sequence ID" value="NZ_JAXOJX010000111.1"/>
</dbReference>
<dbReference type="Pfam" id="PF07449">
    <property type="entry name" value="HyaE"/>
    <property type="match status" value="1"/>
</dbReference>